<reference evidence="8" key="1">
    <citation type="submission" date="2016-10" db="EMBL/GenBank/DDBJ databases">
        <title>Sequence of Gallionella enrichment culture.</title>
        <authorList>
            <person name="Poehlein A."/>
            <person name="Muehling M."/>
            <person name="Daniel R."/>
        </authorList>
    </citation>
    <scope>NUCLEOTIDE SEQUENCE</scope>
</reference>
<comment type="subcellular location">
    <subcellularLocation>
        <location evidence="1">Cell membrane</location>
        <topology evidence="1">Multi-pass membrane protein</topology>
    </subcellularLocation>
</comment>
<dbReference type="EMBL" id="MLJW01000478">
    <property type="protein sequence ID" value="OIQ86457.1"/>
    <property type="molecule type" value="Genomic_DNA"/>
</dbReference>
<feature type="transmembrane region" description="Helical" evidence="6">
    <location>
        <begin position="125"/>
        <end position="142"/>
    </location>
</feature>
<evidence type="ECO:0000256" key="2">
    <source>
        <dbReference type="ARBA" id="ARBA00022475"/>
    </source>
</evidence>
<dbReference type="GO" id="GO:0005886">
    <property type="term" value="C:plasma membrane"/>
    <property type="evidence" value="ECO:0007669"/>
    <property type="project" value="UniProtKB-SubCell"/>
</dbReference>
<evidence type="ECO:0000259" key="7">
    <source>
        <dbReference type="Pfam" id="PF00892"/>
    </source>
</evidence>
<keyword evidence="2" id="KW-1003">Cell membrane</keyword>
<dbReference type="SUPFAM" id="SSF103481">
    <property type="entry name" value="Multidrug resistance efflux transporter EmrE"/>
    <property type="match status" value="2"/>
</dbReference>
<name>A0A1J5QS36_9ZZZZ</name>
<feature type="transmembrane region" description="Helical" evidence="6">
    <location>
        <begin position="100"/>
        <end position="118"/>
    </location>
</feature>
<evidence type="ECO:0000256" key="1">
    <source>
        <dbReference type="ARBA" id="ARBA00004651"/>
    </source>
</evidence>
<dbReference type="Pfam" id="PF00892">
    <property type="entry name" value="EamA"/>
    <property type="match status" value="2"/>
</dbReference>
<evidence type="ECO:0000256" key="4">
    <source>
        <dbReference type="ARBA" id="ARBA00022989"/>
    </source>
</evidence>
<keyword evidence="5 6" id="KW-0472">Membrane</keyword>
<dbReference type="AlphaFoldDB" id="A0A1J5QS36"/>
<evidence type="ECO:0000256" key="3">
    <source>
        <dbReference type="ARBA" id="ARBA00022692"/>
    </source>
</evidence>
<comment type="caution">
    <text evidence="8">The sequence shown here is derived from an EMBL/GenBank/DDBJ whole genome shotgun (WGS) entry which is preliminary data.</text>
</comment>
<feature type="transmembrane region" description="Helical" evidence="6">
    <location>
        <begin position="241"/>
        <end position="261"/>
    </location>
</feature>
<feature type="domain" description="EamA" evidence="7">
    <location>
        <begin position="151"/>
        <end position="281"/>
    </location>
</feature>
<feature type="domain" description="EamA" evidence="7">
    <location>
        <begin position="18"/>
        <end position="120"/>
    </location>
</feature>
<proteinExistence type="predicted"/>
<keyword evidence="3 6" id="KW-0812">Transmembrane</keyword>
<dbReference type="InterPro" id="IPR037185">
    <property type="entry name" value="EmrE-like"/>
</dbReference>
<evidence type="ECO:0000256" key="5">
    <source>
        <dbReference type="ARBA" id="ARBA00023136"/>
    </source>
</evidence>
<dbReference type="InterPro" id="IPR000620">
    <property type="entry name" value="EamA_dom"/>
</dbReference>
<feature type="transmembrane region" description="Helical" evidence="6">
    <location>
        <begin position="206"/>
        <end position="229"/>
    </location>
</feature>
<sequence>MPSHTSSSGQTRLLAAGALVLSMVSLQVGAAFAKHLFETIGPIATTGLRSGFAALVLGLLWRPWRGARLERRQWLVVVLYGLVLGGMNLCFYNSLKFLPLGIAVAVEFTGPFCLALISSRRLLDFLWLGLAVAGLLGLDLPWHGTPPLSGRGLILALAAGACWAAYILFGQKVGRLMPGGRASALGQFFAACLTLPLGVASGGGGILSLPVLLLAFVVAMMSGAIPYSLEMISLKRMSAKTFSILVSLEPAVGAAVGWLGLHEHLSPLQMLSMAALIIASLGCTATARR</sequence>
<evidence type="ECO:0000256" key="6">
    <source>
        <dbReference type="SAM" id="Phobius"/>
    </source>
</evidence>
<protein>
    <submittedName>
        <fullName evidence="8">Threonine/homoserine exporter RhtA</fullName>
    </submittedName>
</protein>
<organism evidence="8">
    <name type="scientific">mine drainage metagenome</name>
    <dbReference type="NCBI Taxonomy" id="410659"/>
    <lineage>
        <taxon>unclassified sequences</taxon>
        <taxon>metagenomes</taxon>
        <taxon>ecological metagenomes</taxon>
    </lineage>
</organism>
<accession>A0A1J5QS36</accession>
<gene>
    <name evidence="8" type="primary">rhtA_1</name>
    <name evidence="8" type="ORF">GALL_316910</name>
</gene>
<keyword evidence="4 6" id="KW-1133">Transmembrane helix</keyword>
<dbReference type="PANTHER" id="PTHR32322">
    <property type="entry name" value="INNER MEMBRANE TRANSPORTER"/>
    <property type="match status" value="1"/>
</dbReference>
<evidence type="ECO:0000313" key="8">
    <source>
        <dbReference type="EMBL" id="OIQ86457.1"/>
    </source>
</evidence>
<dbReference type="PANTHER" id="PTHR32322:SF18">
    <property type="entry name" value="S-ADENOSYLMETHIONINE_S-ADENOSYLHOMOCYSTEINE TRANSPORTER"/>
    <property type="match status" value="1"/>
</dbReference>
<feature type="transmembrane region" description="Helical" evidence="6">
    <location>
        <begin position="181"/>
        <end position="200"/>
    </location>
</feature>
<feature type="transmembrane region" description="Helical" evidence="6">
    <location>
        <begin position="74"/>
        <end position="94"/>
    </location>
</feature>
<feature type="transmembrane region" description="Helical" evidence="6">
    <location>
        <begin position="267"/>
        <end position="287"/>
    </location>
</feature>
<feature type="transmembrane region" description="Helical" evidence="6">
    <location>
        <begin position="148"/>
        <end position="169"/>
    </location>
</feature>
<feature type="transmembrane region" description="Helical" evidence="6">
    <location>
        <begin position="43"/>
        <end position="62"/>
    </location>
</feature>
<dbReference type="InterPro" id="IPR050638">
    <property type="entry name" value="AA-Vitamin_Transporters"/>
</dbReference>